<dbReference type="PANTHER" id="PTHR43081">
    <property type="entry name" value="ADENYLATE CYCLASE, TERMINAL-DIFFERENTIATION SPECIFIC-RELATED"/>
    <property type="match status" value="1"/>
</dbReference>
<protein>
    <recommendedName>
        <fullName evidence="6">adenylate cyclase</fullName>
        <ecNumber evidence="6">4.6.1.1</ecNumber>
    </recommendedName>
    <alternativeName>
        <fullName evidence="18">ATP pyrophosphate-lyase</fullName>
    </alternativeName>
    <alternativeName>
        <fullName evidence="19">Adenylyl cyclase</fullName>
    </alternativeName>
</protein>
<keyword evidence="11" id="KW-0460">Magnesium</keyword>
<proteinExistence type="inferred from homology"/>
<keyword evidence="7 20" id="KW-0812">Transmembrane</keyword>
<dbReference type="EC" id="4.6.1.1" evidence="6"/>
<dbReference type="Gene3D" id="3.30.70.1230">
    <property type="entry name" value="Nucleotide cyclase"/>
    <property type="match status" value="1"/>
</dbReference>
<evidence type="ECO:0000256" key="19">
    <source>
        <dbReference type="ARBA" id="ARBA00032637"/>
    </source>
</evidence>
<sequence>MSKQTALRVASGFSRIMAQLLFLVLLLVLHVPHVDSHSKTEVEVLSLFHNKHVPARITNAINAGVGASFAARKIDFEGLRVAVNLTNLRQKNHSTIELLERRLSQLSGTEKILVVLGPIGDATILRVIPYLDRHKVVAFAPVSGSAVVRGWKQSLYFLTPDPMAEVLALLRYALGQLRVLRLGFMYLKKVSLGEDEYESVVNVLDRMGYKLCGVFALEGSLDGEASESAFNYEWAKFASTYPQAVIVFGLPIKDTEKFLTEMGRDRRTKDAYILAPLVLQGAIVRVLKSRASLNIECLPGRFILTGTSPLAKDIGHRSIVRFQKEMKSYLESHGEIYNISNEHFLHDDIEGEMMVYGWITGEILFRALNSRQWLKNREGFISSLYSQRRYVIDDIVYGDYGGDCRDDISALGAMCHCNQGGKTVYIKKLTCDIRLEGVPSGFIAMGVSQCNTDVSRLRTPLPVLVPSMNDNRVALDAAGEWSEGANALSGTGRLGDYDRLFFHWINTTSKSIWWDLRNEEREKLVVAVMGIVDEAALYTKSYVVVDPVLVTPRLTEFNEHVIYLSPTLEQQLFVIAMHLPRNVEGGVHAIIRGYQSYYIERTLNLMVESTGNNLAFVMRLGMSEPISPYIPNRGHVFLVGITQDDIEGIARHLDDHPTSHVYVVFTDIALYYKQFVKVFTNRPSRNRLLFATNLPHWADANTQSETVRRFHNAMKNKSKWTPLSLMGFCAGRLLQETLLVLDKVNGSTLSDVFFRKTYIRADDMRYGPFVNAQCSGTSTRPMKGCRTNFGATQISLWSFARALDPSVASVTKPTSEPPLLIDPEEWEIVRNKFVIAGISLSAIFVVVAAALVGRFCIDSRDNDNAPKDLTEPVTLIFTDIESSTAQWAAHPELMREIVATHHRIIRSLIVWYGCYEVKTVGDSFMIACRCPLAAVQLACDLQRCFLHHDWGTTVLDDSYRKFEELKAEEDAEYKPPTARLDPEVYRQLWNGLRVRVGIHTGLCDIRHDEVTKGYDYYGQTTNMAARTESIANGGQVLLTHATYYSLSTAERKHFDVTSLGPVSLRGVREPVEVYQLNAVPGRTFAALRLKTKV</sequence>
<evidence type="ECO:0000256" key="3">
    <source>
        <dbReference type="ARBA" id="ARBA00002708"/>
    </source>
</evidence>
<dbReference type="GO" id="GO:0006171">
    <property type="term" value="P:cAMP biosynthetic process"/>
    <property type="evidence" value="ECO:0007669"/>
    <property type="project" value="UniProtKB-KW"/>
</dbReference>
<dbReference type="InterPro" id="IPR050697">
    <property type="entry name" value="Adenylyl/Guanylyl_Cyclase_3/4"/>
</dbReference>
<evidence type="ECO:0000313" key="23">
    <source>
        <dbReference type="EMBL" id="CCD16438.1"/>
    </source>
</evidence>
<keyword evidence="17" id="KW-0456">Lyase</keyword>
<evidence type="ECO:0000256" key="18">
    <source>
        <dbReference type="ARBA" id="ARBA00032597"/>
    </source>
</evidence>
<dbReference type="GO" id="GO:0004016">
    <property type="term" value="F:adenylate cyclase activity"/>
    <property type="evidence" value="ECO:0007669"/>
    <property type="project" value="UniProtKB-EC"/>
</dbReference>
<dbReference type="GO" id="GO:0046872">
    <property type="term" value="F:metal ion binding"/>
    <property type="evidence" value="ECO:0007669"/>
    <property type="project" value="UniProtKB-KW"/>
</dbReference>
<dbReference type="Proteomes" id="UP000000702">
    <property type="component" value="Unassembled WGS sequence"/>
</dbReference>
<evidence type="ECO:0000313" key="24">
    <source>
        <dbReference type="Proteomes" id="UP000000702"/>
    </source>
</evidence>
<dbReference type="InterPro" id="IPR057398">
    <property type="entry name" value="GRESAG4.1/3_peripasmic_2"/>
</dbReference>
<comment type="catalytic activity">
    <reaction evidence="1">
        <text>ATP = 3',5'-cyclic AMP + diphosphate</text>
        <dbReference type="Rhea" id="RHEA:15389"/>
        <dbReference type="ChEBI" id="CHEBI:30616"/>
        <dbReference type="ChEBI" id="CHEBI:33019"/>
        <dbReference type="ChEBI" id="CHEBI:58165"/>
        <dbReference type="EC" id="4.6.1.1"/>
    </reaction>
</comment>
<dbReference type="SUPFAM" id="SSF53822">
    <property type="entry name" value="Periplasmic binding protein-like I"/>
    <property type="match status" value="1"/>
</dbReference>
<keyword evidence="16" id="KW-0325">Glycoprotein</keyword>
<dbReference type="EMBL" id="CAEQ01002280">
    <property type="protein sequence ID" value="CCD16438.1"/>
    <property type="molecule type" value="Genomic_DNA"/>
</dbReference>
<evidence type="ECO:0000256" key="11">
    <source>
        <dbReference type="ARBA" id="ARBA00022842"/>
    </source>
</evidence>
<gene>
    <name evidence="23" type="ORF">TCIL3000_0_13600</name>
</gene>
<dbReference type="OMA" id="WINTTSK"/>
<feature type="chain" id="PRO_5003389117" description="adenylate cyclase" evidence="21">
    <location>
        <begin position="37"/>
        <end position="1093"/>
    </location>
</feature>
<evidence type="ECO:0000256" key="10">
    <source>
        <dbReference type="ARBA" id="ARBA00022840"/>
    </source>
</evidence>
<evidence type="ECO:0000256" key="9">
    <source>
        <dbReference type="ARBA" id="ARBA00022741"/>
    </source>
</evidence>
<dbReference type="GO" id="GO:0035556">
    <property type="term" value="P:intracellular signal transduction"/>
    <property type="evidence" value="ECO:0007669"/>
    <property type="project" value="InterPro"/>
</dbReference>
<dbReference type="Pfam" id="PF00211">
    <property type="entry name" value="Guanylate_cyc"/>
    <property type="match status" value="1"/>
</dbReference>
<keyword evidence="15" id="KW-0675">Receptor</keyword>
<evidence type="ECO:0000256" key="16">
    <source>
        <dbReference type="ARBA" id="ARBA00023180"/>
    </source>
</evidence>
<comment type="function">
    <text evidence="3">Could act as a receptor for an unknown ligand.</text>
</comment>
<feature type="domain" description="Guanylate cyclase" evidence="22">
    <location>
        <begin position="874"/>
        <end position="1028"/>
    </location>
</feature>
<dbReference type="FunFam" id="3.40.50.2300:FF:000162">
    <property type="entry name" value="Receptor-type adenylate cyclase GRESAG 4, putative"/>
    <property type="match status" value="1"/>
</dbReference>
<comment type="similarity">
    <text evidence="5">Belongs to the adenylyl cyclase class-3 family.</text>
</comment>
<dbReference type="PANTHER" id="PTHR43081:SF1">
    <property type="entry name" value="ADENYLATE CYCLASE, TERMINAL-DIFFERENTIATION SPECIFIC"/>
    <property type="match status" value="1"/>
</dbReference>
<dbReference type="PROSITE" id="PS50125">
    <property type="entry name" value="GUANYLATE_CYCLASE_2"/>
    <property type="match status" value="1"/>
</dbReference>
<organism evidence="23 24">
    <name type="scientific">Trypanosoma congolense (strain IL3000)</name>
    <dbReference type="NCBI Taxonomy" id="1068625"/>
    <lineage>
        <taxon>Eukaryota</taxon>
        <taxon>Discoba</taxon>
        <taxon>Euglenozoa</taxon>
        <taxon>Kinetoplastea</taxon>
        <taxon>Metakinetoplastina</taxon>
        <taxon>Trypanosomatida</taxon>
        <taxon>Trypanosomatidae</taxon>
        <taxon>Trypanosoma</taxon>
        <taxon>Nannomonas</taxon>
    </lineage>
</organism>
<evidence type="ECO:0000256" key="13">
    <source>
        <dbReference type="ARBA" id="ARBA00022998"/>
    </source>
</evidence>
<evidence type="ECO:0000256" key="4">
    <source>
        <dbReference type="ARBA" id="ARBA00004141"/>
    </source>
</evidence>
<evidence type="ECO:0000259" key="22">
    <source>
        <dbReference type="PROSITE" id="PS50125"/>
    </source>
</evidence>
<keyword evidence="8" id="KW-0479">Metal-binding</keyword>
<dbReference type="FunFam" id="3.30.70.1230:FF:000022">
    <property type="entry name" value="Receptor-type adenylate cyclase GRESAG 4, putative"/>
    <property type="match status" value="1"/>
</dbReference>
<evidence type="ECO:0000256" key="8">
    <source>
        <dbReference type="ARBA" id="ARBA00022723"/>
    </source>
</evidence>
<comment type="caution">
    <text evidence="23">The sequence shown here is derived from an EMBL/GenBank/DDBJ whole genome shotgun (WGS) entry which is preliminary data.</text>
</comment>
<keyword evidence="24" id="KW-1185">Reference proteome</keyword>
<dbReference type="Pfam" id="PF25495">
    <property type="entry name" value="Peripla_BP_A-cyclase_1"/>
    <property type="match status" value="1"/>
</dbReference>
<evidence type="ECO:0000256" key="2">
    <source>
        <dbReference type="ARBA" id="ARBA00001946"/>
    </source>
</evidence>
<dbReference type="InterPro" id="IPR001054">
    <property type="entry name" value="A/G_cyclase"/>
</dbReference>
<evidence type="ECO:0000256" key="21">
    <source>
        <dbReference type="SAM" id="SignalP"/>
    </source>
</evidence>
<keyword evidence="10" id="KW-0067">ATP-binding</keyword>
<reference evidence="23 24" key="2">
    <citation type="journal article" date="2012" name="Proc. Natl. Acad. Sci. U.S.A.">
        <title>Antigenic diversity is generated by distinct evolutionary mechanisms in African trypanosome species.</title>
        <authorList>
            <person name="Jackson A.P."/>
            <person name="Berry A."/>
            <person name="Aslett M."/>
            <person name="Allison H.C."/>
            <person name="Burton P."/>
            <person name="Vavrova-Anderson J."/>
            <person name="Brown R."/>
            <person name="Browne H."/>
            <person name="Corton N."/>
            <person name="Hauser H."/>
            <person name="Gamble J."/>
            <person name="Gilderthorp R."/>
            <person name="Marcello L."/>
            <person name="McQuillan J."/>
            <person name="Otto T.D."/>
            <person name="Quail M.A."/>
            <person name="Sanders M.J."/>
            <person name="van Tonder A."/>
            <person name="Ginger M.L."/>
            <person name="Field M.C."/>
            <person name="Barry J.D."/>
            <person name="Hertz-Fowler C."/>
            <person name="Berriman M."/>
        </authorList>
    </citation>
    <scope>NUCLEOTIDE SEQUENCE [LARGE SCALE GENOMIC DNA]</scope>
    <source>
        <strain evidence="23 24">IL3000</strain>
    </source>
</reference>
<feature type="transmembrane region" description="Helical" evidence="20">
    <location>
        <begin position="833"/>
        <end position="857"/>
    </location>
</feature>
<keyword evidence="21" id="KW-0732">Signal</keyword>
<comment type="subcellular location">
    <subcellularLocation>
        <location evidence="4">Membrane</location>
        <topology evidence="4">Multi-pass membrane protein</topology>
    </subcellularLocation>
</comment>
<dbReference type="GO" id="GO:0005524">
    <property type="term" value="F:ATP binding"/>
    <property type="evidence" value="ECO:0007669"/>
    <property type="project" value="UniProtKB-KW"/>
</dbReference>
<dbReference type="CDD" id="cd07556">
    <property type="entry name" value="Nucleotidyl_cyc_III"/>
    <property type="match status" value="1"/>
</dbReference>
<feature type="signal peptide" evidence="21">
    <location>
        <begin position="1"/>
        <end position="36"/>
    </location>
</feature>
<evidence type="ECO:0000256" key="6">
    <source>
        <dbReference type="ARBA" id="ARBA00012201"/>
    </source>
</evidence>
<dbReference type="GO" id="GO:0016020">
    <property type="term" value="C:membrane"/>
    <property type="evidence" value="ECO:0007669"/>
    <property type="project" value="UniProtKB-SubCell"/>
</dbReference>
<evidence type="ECO:0000256" key="7">
    <source>
        <dbReference type="ARBA" id="ARBA00022692"/>
    </source>
</evidence>
<dbReference type="Pfam" id="PF25493">
    <property type="entry name" value="Peripla_BP_A-cyclase"/>
    <property type="match status" value="1"/>
</dbReference>
<evidence type="ECO:0000256" key="5">
    <source>
        <dbReference type="ARBA" id="ARBA00005381"/>
    </source>
</evidence>
<comment type="cofactor">
    <cofactor evidence="2">
        <name>Mg(2+)</name>
        <dbReference type="ChEBI" id="CHEBI:18420"/>
    </cofactor>
</comment>
<accession>F9WGK1</accession>
<dbReference type="AlphaFoldDB" id="F9WGK1"/>
<evidence type="ECO:0000256" key="12">
    <source>
        <dbReference type="ARBA" id="ARBA00022989"/>
    </source>
</evidence>
<evidence type="ECO:0000256" key="20">
    <source>
        <dbReference type="SAM" id="Phobius"/>
    </source>
</evidence>
<keyword evidence="12 20" id="KW-1133">Transmembrane helix</keyword>
<evidence type="ECO:0000256" key="15">
    <source>
        <dbReference type="ARBA" id="ARBA00023170"/>
    </source>
</evidence>
<keyword evidence="13" id="KW-0115">cAMP biosynthesis</keyword>
<dbReference type="SUPFAM" id="SSF55073">
    <property type="entry name" value="Nucleotide cyclase"/>
    <property type="match status" value="1"/>
</dbReference>
<dbReference type="InterPro" id="IPR028082">
    <property type="entry name" value="Peripla_BP_I"/>
</dbReference>
<reference evidence="24" key="1">
    <citation type="submission" date="2011-07" db="EMBL/GenBank/DDBJ databases">
        <title>Divergent evolution of antigenic variation in African trypanosomes.</title>
        <authorList>
            <person name="Jackson A.P."/>
            <person name="Berry A."/>
            <person name="Allison H.C."/>
            <person name="Burton P."/>
            <person name="Anderson J."/>
            <person name="Aslett M."/>
            <person name="Brown R."/>
            <person name="Corton N."/>
            <person name="Harris D."/>
            <person name="Hauser H."/>
            <person name="Gamble J."/>
            <person name="Gilderthorp R."/>
            <person name="McQuillan J."/>
            <person name="Quail M.A."/>
            <person name="Sanders M."/>
            <person name="Van Tonder A."/>
            <person name="Ginger M.L."/>
            <person name="Donelson J.E."/>
            <person name="Field M.C."/>
            <person name="Barry J.D."/>
            <person name="Berriman M."/>
            <person name="Hertz-Fowler C."/>
        </authorList>
    </citation>
    <scope>NUCLEOTIDE SEQUENCE [LARGE SCALE GENOMIC DNA]</scope>
    <source>
        <strain evidence="24">IL3000</strain>
    </source>
</reference>
<dbReference type="Gene3D" id="3.40.50.2300">
    <property type="match status" value="2"/>
</dbReference>
<dbReference type="VEuPathDB" id="TriTrypDB:TcIL3000_0_13600"/>
<evidence type="ECO:0000256" key="1">
    <source>
        <dbReference type="ARBA" id="ARBA00001593"/>
    </source>
</evidence>
<evidence type="ECO:0000256" key="17">
    <source>
        <dbReference type="ARBA" id="ARBA00023239"/>
    </source>
</evidence>
<dbReference type="InterPro" id="IPR057399">
    <property type="entry name" value="GRESAG4.1/3_peripasmic_1"/>
</dbReference>
<keyword evidence="14 20" id="KW-0472">Membrane</keyword>
<keyword evidence="9" id="KW-0547">Nucleotide-binding</keyword>
<name>F9WGK1_TRYCI</name>
<dbReference type="InterPro" id="IPR029787">
    <property type="entry name" value="Nucleotide_cyclase"/>
</dbReference>
<dbReference type="SMART" id="SM00044">
    <property type="entry name" value="CYCc"/>
    <property type="match status" value="1"/>
</dbReference>
<evidence type="ECO:0000256" key="14">
    <source>
        <dbReference type="ARBA" id="ARBA00023136"/>
    </source>
</evidence>